<dbReference type="PROSITE" id="PS51721">
    <property type="entry name" value="G_CP"/>
    <property type="match status" value="1"/>
</dbReference>
<dbReference type="GO" id="GO:0042254">
    <property type="term" value="P:ribosome biogenesis"/>
    <property type="evidence" value="ECO:0007669"/>
    <property type="project" value="UniProtKB-KW"/>
</dbReference>
<protein>
    <submittedName>
        <fullName evidence="12">GTPase involved in ribosome biogenesis</fullName>
    </submittedName>
</protein>
<dbReference type="EMBL" id="CAADRN010000367">
    <property type="protein sequence ID" value="VFU19096.1"/>
    <property type="molecule type" value="Genomic_DNA"/>
</dbReference>
<keyword evidence="7" id="KW-0862">Zinc</keyword>
<keyword evidence="1" id="KW-0963">Cytoplasm</keyword>
<evidence type="ECO:0000256" key="7">
    <source>
        <dbReference type="ARBA" id="ARBA00022833"/>
    </source>
</evidence>
<dbReference type="SUPFAM" id="SSF52540">
    <property type="entry name" value="P-loop containing nucleoside triphosphate hydrolases"/>
    <property type="match status" value="1"/>
</dbReference>
<keyword evidence="9" id="KW-0342">GTP-binding</keyword>
<evidence type="ECO:0000259" key="11">
    <source>
        <dbReference type="PROSITE" id="PS51721"/>
    </source>
</evidence>
<dbReference type="SUPFAM" id="SSF50249">
    <property type="entry name" value="Nucleic acid-binding proteins"/>
    <property type="match status" value="1"/>
</dbReference>
<dbReference type="GO" id="GO:0046872">
    <property type="term" value="F:metal ion binding"/>
    <property type="evidence" value="ECO:0007669"/>
    <property type="project" value="UniProtKB-KW"/>
</dbReference>
<dbReference type="GO" id="GO:0003924">
    <property type="term" value="F:GTPase activity"/>
    <property type="evidence" value="ECO:0007669"/>
    <property type="project" value="InterPro"/>
</dbReference>
<dbReference type="PROSITE" id="PS50936">
    <property type="entry name" value="ENGC_GTPASE"/>
    <property type="match status" value="1"/>
</dbReference>
<evidence type="ECO:0000256" key="9">
    <source>
        <dbReference type="ARBA" id="ARBA00023134"/>
    </source>
</evidence>
<dbReference type="Gene3D" id="2.40.50.140">
    <property type="entry name" value="Nucleic acid-binding proteins"/>
    <property type="match status" value="1"/>
</dbReference>
<dbReference type="PANTHER" id="PTHR32120">
    <property type="entry name" value="SMALL RIBOSOMAL SUBUNIT BIOGENESIS GTPASE RSGA"/>
    <property type="match status" value="1"/>
</dbReference>
<accession>A0A485M6U6</accession>
<dbReference type="Pfam" id="PF16745">
    <property type="entry name" value="RsgA_N"/>
    <property type="match status" value="1"/>
</dbReference>
<evidence type="ECO:0000256" key="4">
    <source>
        <dbReference type="ARBA" id="ARBA00022730"/>
    </source>
</evidence>
<keyword evidence="4" id="KW-0699">rRNA-binding</keyword>
<feature type="domain" description="EngC GTPase" evidence="10">
    <location>
        <begin position="87"/>
        <end position="232"/>
    </location>
</feature>
<evidence type="ECO:0000259" key="10">
    <source>
        <dbReference type="PROSITE" id="PS50936"/>
    </source>
</evidence>
<dbReference type="Gene3D" id="3.40.50.300">
    <property type="entry name" value="P-loop containing nucleotide triphosphate hydrolases"/>
    <property type="match status" value="1"/>
</dbReference>
<dbReference type="InterPro" id="IPR030378">
    <property type="entry name" value="G_CP_dom"/>
</dbReference>
<dbReference type="CDD" id="cd04466">
    <property type="entry name" value="S1_YloQ_GTPase"/>
    <property type="match status" value="1"/>
</dbReference>
<dbReference type="AlphaFoldDB" id="A0A485M6U6"/>
<dbReference type="NCBIfam" id="TIGR00157">
    <property type="entry name" value="ribosome small subunit-dependent GTPase A"/>
    <property type="match status" value="1"/>
</dbReference>
<dbReference type="Gene3D" id="1.10.40.50">
    <property type="entry name" value="Probable gtpase engc, domain 3"/>
    <property type="match status" value="1"/>
</dbReference>
<evidence type="ECO:0000256" key="8">
    <source>
        <dbReference type="ARBA" id="ARBA00022884"/>
    </source>
</evidence>
<evidence type="ECO:0000256" key="1">
    <source>
        <dbReference type="ARBA" id="ARBA00022490"/>
    </source>
</evidence>
<dbReference type="InterPro" id="IPR027417">
    <property type="entry name" value="P-loop_NTPase"/>
</dbReference>
<sequence>MENWLVSKLLTNSENLVEGIVLRGYSGHYYVHDGREEWECSLRGRFRREKQQTFVGDRVLLRPGHGYKGVIERMLPRSSLLVRPPVANVDQAIIVFAVREPDPNPWLLDRFLVLVSTSGVKPLICFNKVDLTKDGQVELVSRYREIYPLVVISAKTGEGLELLRQALGGKVSVFAGPSGVGKSTILNALHPGLALKTAELSAKLKRGRHTTRHVELIALPRGGFVADTPGFSSLDLPGIRPEELSGHFPEMDVYFGKCRFNQCLHHQEPDCAVKGAVESGLINKERYFQYLEFLKELKERRRY</sequence>
<keyword evidence="6" id="KW-0378">Hydrolase</keyword>
<dbReference type="Pfam" id="PF03193">
    <property type="entry name" value="RsgA_GTPase"/>
    <property type="match status" value="1"/>
</dbReference>
<dbReference type="GO" id="GO:0019843">
    <property type="term" value="F:rRNA binding"/>
    <property type="evidence" value="ECO:0007669"/>
    <property type="project" value="UniProtKB-KW"/>
</dbReference>
<dbReference type="GO" id="GO:0005525">
    <property type="term" value="F:GTP binding"/>
    <property type="evidence" value="ECO:0007669"/>
    <property type="project" value="UniProtKB-KW"/>
</dbReference>
<organism evidence="12">
    <name type="scientific">anaerobic digester metagenome</name>
    <dbReference type="NCBI Taxonomy" id="1263854"/>
    <lineage>
        <taxon>unclassified sequences</taxon>
        <taxon>metagenomes</taxon>
        <taxon>ecological metagenomes</taxon>
    </lineage>
</organism>
<dbReference type="PANTHER" id="PTHR32120:SF11">
    <property type="entry name" value="SMALL RIBOSOMAL SUBUNIT BIOGENESIS GTPASE RSGA 1, MITOCHONDRIAL-RELATED"/>
    <property type="match status" value="1"/>
</dbReference>
<evidence type="ECO:0000256" key="5">
    <source>
        <dbReference type="ARBA" id="ARBA00022741"/>
    </source>
</evidence>
<keyword evidence="3" id="KW-0479">Metal-binding</keyword>
<gene>
    <name evidence="12" type="primary">rsgA</name>
    <name evidence="12" type="ORF">SCFA_650003</name>
</gene>
<feature type="domain" description="CP-type G" evidence="11">
    <location>
        <begin position="78"/>
        <end position="234"/>
    </location>
</feature>
<evidence type="ECO:0000313" key="12">
    <source>
        <dbReference type="EMBL" id="VFU19096.1"/>
    </source>
</evidence>
<reference evidence="12" key="1">
    <citation type="submission" date="2019-03" db="EMBL/GenBank/DDBJ databases">
        <authorList>
            <person name="Hao L."/>
        </authorList>
    </citation>
    <scope>NUCLEOTIDE SEQUENCE</scope>
</reference>
<dbReference type="InterPro" id="IPR031944">
    <property type="entry name" value="RsgA_N"/>
</dbReference>
<dbReference type="InterPro" id="IPR004881">
    <property type="entry name" value="Ribosome_biogen_GTPase_RsgA"/>
</dbReference>
<name>A0A485M6U6_9ZZZZ</name>
<proteinExistence type="inferred from homology"/>
<dbReference type="InterPro" id="IPR012340">
    <property type="entry name" value="NA-bd_OB-fold"/>
</dbReference>
<keyword evidence="8" id="KW-0694">RNA-binding</keyword>
<evidence type="ECO:0000256" key="3">
    <source>
        <dbReference type="ARBA" id="ARBA00022723"/>
    </source>
</evidence>
<dbReference type="HAMAP" id="MF_01820">
    <property type="entry name" value="GTPase_RsgA"/>
    <property type="match status" value="1"/>
</dbReference>
<dbReference type="CDD" id="cd01854">
    <property type="entry name" value="YjeQ_EngC"/>
    <property type="match status" value="1"/>
</dbReference>
<evidence type="ECO:0000256" key="6">
    <source>
        <dbReference type="ARBA" id="ARBA00022801"/>
    </source>
</evidence>
<keyword evidence="2" id="KW-0690">Ribosome biogenesis</keyword>
<keyword evidence="5" id="KW-0547">Nucleotide-binding</keyword>
<evidence type="ECO:0000256" key="2">
    <source>
        <dbReference type="ARBA" id="ARBA00022517"/>
    </source>
</evidence>
<dbReference type="InterPro" id="IPR010914">
    <property type="entry name" value="RsgA_GTPase_dom"/>
</dbReference>